<evidence type="ECO:0000259" key="1">
    <source>
        <dbReference type="Pfam" id="PF01471"/>
    </source>
</evidence>
<dbReference type="EMBL" id="LAZR01017923">
    <property type="protein sequence ID" value="KKL98440.1"/>
    <property type="molecule type" value="Genomic_DNA"/>
</dbReference>
<protein>
    <recommendedName>
        <fullName evidence="1">Peptidoglycan binding-like domain-containing protein</fullName>
    </recommendedName>
</protein>
<sequence length="375" mass="41654">MKKLLFVGLFFLIVPLVTQGATFERNLFYGISNDIEVTKLQEFLTSEGVYTGPITGNFFSLTLQGVKNFQAREDIEPVAGYFGPLTRFKANEFIFVDIEALEQQAIAETGTAPVLPERKSNIDDIVISLSTQIALLVRQIELLQAQLNETKIIQGQIAQIQENTAPVPEPEPALVVEPEPIVEAPPPPKMIALYSSGRTNTLRNTITKTVGDESPYGFSSEELVYGGYEITETGYIPIRIQANRTLKVFEDVSVFMVNASTLPEIDVVAESTYELDYLKLGYNLYPLRGAIKENGIYTYNFDRGELGSLESGEIVISGRLQNVDEEINLIEFPTNPVILTITINSVGDTWKCAEKYSEGCEMRPFPIVSTITLLP</sequence>
<dbReference type="SUPFAM" id="SSF47090">
    <property type="entry name" value="PGBD-like"/>
    <property type="match status" value="1"/>
</dbReference>
<dbReference type="Pfam" id="PF01471">
    <property type="entry name" value="PG_binding_1"/>
    <property type="match status" value="1"/>
</dbReference>
<dbReference type="AlphaFoldDB" id="A0A0F9IXP5"/>
<dbReference type="InterPro" id="IPR036365">
    <property type="entry name" value="PGBD-like_sf"/>
</dbReference>
<dbReference type="InterPro" id="IPR036366">
    <property type="entry name" value="PGBDSf"/>
</dbReference>
<organism evidence="2">
    <name type="scientific">marine sediment metagenome</name>
    <dbReference type="NCBI Taxonomy" id="412755"/>
    <lineage>
        <taxon>unclassified sequences</taxon>
        <taxon>metagenomes</taxon>
        <taxon>ecological metagenomes</taxon>
    </lineage>
</organism>
<gene>
    <name evidence="2" type="ORF">LCGC14_1824410</name>
</gene>
<dbReference type="Gene3D" id="1.10.101.10">
    <property type="entry name" value="PGBD-like superfamily/PGBD"/>
    <property type="match status" value="1"/>
</dbReference>
<proteinExistence type="predicted"/>
<dbReference type="InterPro" id="IPR002477">
    <property type="entry name" value="Peptidoglycan-bd-like"/>
</dbReference>
<accession>A0A0F9IXP5</accession>
<name>A0A0F9IXP5_9ZZZZ</name>
<evidence type="ECO:0000313" key="2">
    <source>
        <dbReference type="EMBL" id="KKL98440.1"/>
    </source>
</evidence>
<feature type="domain" description="Peptidoglycan binding-like" evidence="1">
    <location>
        <begin position="36"/>
        <end position="86"/>
    </location>
</feature>
<reference evidence="2" key="1">
    <citation type="journal article" date="2015" name="Nature">
        <title>Complex archaea that bridge the gap between prokaryotes and eukaryotes.</title>
        <authorList>
            <person name="Spang A."/>
            <person name="Saw J.H."/>
            <person name="Jorgensen S.L."/>
            <person name="Zaremba-Niedzwiedzka K."/>
            <person name="Martijn J."/>
            <person name="Lind A.E."/>
            <person name="van Eijk R."/>
            <person name="Schleper C."/>
            <person name="Guy L."/>
            <person name="Ettema T.J."/>
        </authorList>
    </citation>
    <scope>NUCLEOTIDE SEQUENCE</scope>
</reference>
<comment type="caution">
    <text evidence="2">The sequence shown here is derived from an EMBL/GenBank/DDBJ whole genome shotgun (WGS) entry which is preliminary data.</text>
</comment>